<evidence type="ECO:0000256" key="1">
    <source>
        <dbReference type="ARBA" id="ARBA00004026"/>
    </source>
</evidence>
<evidence type="ECO:0000256" key="11">
    <source>
        <dbReference type="RuleBase" id="RU003805"/>
    </source>
</evidence>
<evidence type="ECO:0000256" key="9">
    <source>
        <dbReference type="ARBA" id="ARBA00023163"/>
    </source>
</evidence>
<dbReference type="GO" id="GO:0001018">
    <property type="term" value="F:mitochondrial promoter sequence-specific DNA binding"/>
    <property type="evidence" value="ECO:0007669"/>
    <property type="project" value="TreeGrafter"/>
</dbReference>
<sequence>MLARQTRRSISLQQAASIRPIGLSPRCLPLHVATSNLGRRCVVTQQYQPRKRRGSDSSHNIAHGRSLATAVEDFKFGSSPYSDVHNHMAGTGMPTFQTQSPSYLDLHGPLNPLRIPEPSPPRSNIKMNINGIPGEVEEMLPVFDACIHVGRLERAAMILKRMKLTGNVPAEERILLHNQYLRASLSQMRTNPDRKQAEQLHKWYELQIRNQHMPQTAETIACMLKASLLSERGARLERLVNRYMSMAPGEAGLRVLSMADILSDQDLGVITEICPTYSFAPESEDDYVSLVPDEQDVESDERLGEEFEASEVDAFPEVKPTPQRGDSLNSLKANLSLMNELQHVDISKLSPAEQREFQIRLERDTIDVAMNKWRSAKKHLDKMGINTSLKARDEDGNIAGYLKGWLEALEKRLKDEIAIIDEAEDRKSKSEEDLERCVYGPILRTADPSRLAAVTILAVLNTSALIGMDKGLVLIRLVTDVAKAAQEDIRAQTAEKLMKERRRLRKVEFTGTLEQAKTDKTDIIADADKPLGVEKKDTDPKSWSVSVRLRIGAILLKAFVETAKIEVVRAHPITKERISQSQPAFSHMQQPRRGKKVGVLTMNPDLVDKLKREPMGDFLAKHLPMVAEPQPWRQINEGGFLRSKSSLIRLKAGDVEQKLYTRAAIKRGDMDQVFKGLDVLGKTPWRINNELLDVMVEAWNSGDKIANMPALQPDLESPPEPANSNDPLVRRMWIRQLKTVENERAALHSQRCYMNLQLEIARAFRKQIIYFPHNVDYRGRAYPLPTYLNHMGADHTRALLKFANGKRLGVTGLRWLKIHLANVYGYDKASFDEREAFTTANLTNIVESATNPLNGSRWWLKGEDPWQCLAACVELKAAHDLPDPAEFISHLPVHQDGTCNGLQHYAALGGDSWGAQQVNLMPGSRPADVYSAVADLVKQSIAKDAESENRLAQICTGKITRKVVKQTVMTNVYGVTFAGAKKQVCKQLDSIYPDLHKQEGVPHLLLATYIAKHIFNALATMFRGAHDIQYWLGEIGGRVCKALTPAQIDQIEEDLVNNGDTKKYNGEALQQQFRSTVVWTTPLRMPVVQPYRKACMREVRTCMQAITYAASDQTDPVNRRKQLQGFPPNFIHSLDASHMLLSALKCDELGLNFAAVHDSFWTHASDVDVMNGVLRDAFIRIHEEDVVARLAAEFKARYKGSIYMMSIDSTSPVAKKIKELRKNSKLDLRQELLLEHRRNTLLLSGNPWDLEAASKIVTPASVYEEMAATEEDVDMRKESKEIAGLGDFTETEADGDATVREAVQDMRETSGINPEFFESIMKNLKHTSFESLVVTPKKQLPLGPSRTSISIWLPLSFPDLPKKGEEVYILYITVGGDDQMMAM</sequence>
<evidence type="ECO:0000256" key="2">
    <source>
        <dbReference type="ARBA" id="ARBA00004173"/>
    </source>
</evidence>
<dbReference type="OrthoDB" id="276422at2759"/>
<accession>A0A8H4UD49</accession>
<evidence type="ECO:0000313" key="15">
    <source>
        <dbReference type="Proteomes" id="UP000635477"/>
    </source>
</evidence>
<dbReference type="InterPro" id="IPR024075">
    <property type="entry name" value="DNA-dir_RNA_pol_helix_hairp_sf"/>
</dbReference>
<keyword evidence="5 11" id="KW-0808">Transferase</keyword>
<feature type="coiled-coil region" evidence="12">
    <location>
        <begin position="406"/>
        <end position="433"/>
    </location>
</feature>
<comment type="function">
    <text evidence="1 11">DNA-dependent RNA polymerase catalyzes the transcription of DNA into RNA using the four ribonucleoside triphosphates as substrates.</text>
</comment>
<dbReference type="Pfam" id="PF14700">
    <property type="entry name" value="RPOL_N"/>
    <property type="match status" value="1"/>
</dbReference>
<comment type="caution">
    <text evidence="14">The sequence shown here is derived from an EMBL/GenBank/DDBJ whole genome shotgun (WGS) entry which is preliminary data.</text>
</comment>
<evidence type="ECO:0000256" key="8">
    <source>
        <dbReference type="ARBA" id="ARBA00023128"/>
    </source>
</evidence>
<evidence type="ECO:0000259" key="13">
    <source>
        <dbReference type="SMART" id="SM01311"/>
    </source>
</evidence>
<evidence type="ECO:0000313" key="14">
    <source>
        <dbReference type="EMBL" id="KAF4973917.1"/>
    </source>
</evidence>
<dbReference type="InterPro" id="IPR002092">
    <property type="entry name" value="DNA-dir_Rpol_phage-type"/>
</dbReference>
<dbReference type="PROSITE" id="PS00900">
    <property type="entry name" value="RNA_POL_PHAGE_1"/>
    <property type="match status" value="1"/>
</dbReference>
<dbReference type="EMBL" id="JABEYC010000826">
    <property type="protein sequence ID" value="KAF4973917.1"/>
    <property type="molecule type" value="Genomic_DNA"/>
</dbReference>
<evidence type="ECO:0000256" key="7">
    <source>
        <dbReference type="ARBA" id="ARBA00022946"/>
    </source>
</evidence>
<gene>
    <name evidence="14" type="ORF">FZEAL_9143</name>
</gene>
<dbReference type="GO" id="GO:0003899">
    <property type="term" value="F:DNA-directed RNA polymerase activity"/>
    <property type="evidence" value="ECO:0007669"/>
    <property type="project" value="UniProtKB-EC"/>
</dbReference>
<dbReference type="Proteomes" id="UP000635477">
    <property type="component" value="Unassembled WGS sequence"/>
</dbReference>
<reference evidence="14" key="2">
    <citation type="submission" date="2020-05" db="EMBL/GenBank/DDBJ databases">
        <authorList>
            <person name="Kim H.-S."/>
            <person name="Proctor R.H."/>
            <person name="Brown D.W."/>
        </authorList>
    </citation>
    <scope>NUCLEOTIDE SEQUENCE</scope>
    <source>
        <strain evidence="14">NRRL 22465</strain>
    </source>
</reference>
<evidence type="ECO:0000256" key="6">
    <source>
        <dbReference type="ARBA" id="ARBA00022695"/>
    </source>
</evidence>
<comment type="similarity">
    <text evidence="3 11">Belongs to the phage and mitochondrial RNA polymerase family.</text>
</comment>
<evidence type="ECO:0000256" key="10">
    <source>
        <dbReference type="ARBA" id="ARBA00048552"/>
    </source>
</evidence>
<dbReference type="FunFam" id="1.10.150.20:FF:000041">
    <property type="entry name" value="DNA-directed RNA polymerase"/>
    <property type="match status" value="1"/>
</dbReference>
<dbReference type="FunFam" id="1.10.287.280:FF:000001">
    <property type="entry name" value="DNA-directed RNA polymerase"/>
    <property type="match status" value="1"/>
</dbReference>
<dbReference type="EC" id="2.7.7.6" evidence="11"/>
<feature type="domain" description="DNA-directed RNA polymerase N-terminal" evidence="13">
    <location>
        <begin position="356"/>
        <end position="682"/>
    </location>
</feature>
<comment type="catalytic activity">
    <reaction evidence="10 11">
        <text>RNA(n) + a ribonucleoside 5'-triphosphate = RNA(n+1) + diphosphate</text>
        <dbReference type="Rhea" id="RHEA:21248"/>
        <dbReference type="Rhea" id="RHEA-COMP:14527"/>
        <dbReference type="Rhea" id="RHEA-COMP:17342"/>
        <dbReference type="ChEBI" id="CHEBI:33019"/>
        <dbReference type="ChEBI" id="CHEBI:61557"/>
        <dbReference type="ChEBI" id="CHEBI:140395"/>
        <dbReference type="EC" id="2.7.7.6"/>
    </reaction>
</comment>
<keyword evidence="7" id="KW-0809">Transit peptide</keyword>
<dbReference type="SUPFAM" id="SSF56672">
    <property type="entry name" value="DNA/RNA polymerases"/>
    <property type="match status" value="1"/>
</dbReference>
<protein>
    <recommendedName>
        <fullName evidence="11">DNA-directed RNA polymerase</fullName>
        <ecNumber evidence="11">2.7.7.6</ecNumber>
    </recommendedName>
</protein>
<keyword evidence="6 11" id="KW-0548">Nucleotidyltransferase</keyword>
<evidence type="ECO:0000256" key="3">
    <source>
        <dbReference type="ARBA" id="ARBA00009493"/>
    </source>
</evidence>
<dbReference type="GO" id="GO:0034245">
    <property type="term" value="C:mitochondrial DNA-directed RNA polymerase complex"/>
    <property type="evidence" value="ECO:0007669"/>
    <property type="project" value="TreeGrafter"/>
</dbReference>
<dbReference type="InterPro" id="IPR043502">
    <property type="entry name" value="DNA/RNA_pol_sf"/>
</dbReference>
<dbReference type="SMART" id="SM01311">
    <property type="entry name" value="RPOL_N"/>
    <property type="match status" value="1"/>
</dbReference>
<dbReference type="InterPro" id="IPR029262">
    <property type="entry name" value="RPOL_N"/>
</dbReference>
<keyword evidence="4 11" id="KW-0240">DNA-directed RNA polymerase</keyword>
<dbReference type="GO" id="GO:0006390">
    <property type="term" value="P:mitochondrial transcription"/>
    <property type="evidence" value="ECO:0007669"/>
    <property type="project" value="TreeGrafter"/>
</dbReference>
<keyword evidence="12" id="KW-0175">Coiled coil</keyword>
<keyword evidence="8" id="KW-0496">Mitochondrion</keyword>
<comment type="subcellular location">
    <subcellularLocation>
        <location evidence="2">Mitochondrion</location>
    </subcellularLocation>
</comment>
<dbReference type="Pfam" id="PF00940">
    <property type="entry name" value="RNA_pol"/>
    <property type="match status" value="1"/>
</dbReference>
<evidence type="ECO:0000256" key="12">
    <source>
        <dbReference type="SAM" id="Coils"/>
    </source>
</evidence>
<evidence type="ECO:0000256" key="5">
    <source>
        <dbReference type="ARBA" id="ARBA00022679"/>
    </source>
</evidence>
<dbReference type="PROSITE" id="PS00489">
    <property type="entry name" value="RNA_POL_PHAGE_2"/>
    <property type="match status" value="1"/>
</dbReference>
<keyword evidence="9 11" id="KW-0804">Transcription</keyword>
<name>A0A8H4UD49_9HYPO</name>
<dbReference type="PANTHER" id="PTHR10102:SF0">
    <property type="entry name" value="DNA-DIRECTED RNA POLYMERASE, MITOCHONDRIAL"/>
    <property type="match status" value="1"/>
</dbReference>
<dbReference type="InterPro" id="IPR037159">
    <property type="entry name" value="RNA_POL_N_sf"/>
</dbReference>
<dbReference type="Gene3D" id="1.10.287.260">
    <property type="match status" value="1"/>
</dbReference>
<proteinExistence type="inferred from homology"/>
<evidence type="ECO:0000256" key="4">
    <source>
        <dbReference type="ARBA" id="ARBA00022478"/>
    </source>
</evidence>
<dbReference type="InterPro" id="IPR046950">
    <property type="entry name" value="DNA-dir_Rpol_C_phage-type"/>
</dbReference>
<dbReference type="Gene3D" id="1.10.150.20">
    <property type="entry name" value="5' to 3' exonuclease, C-terminal subdomain"/>
    <property type="match status" value="1"/>
</dbReference>
<dbReference type="PANTHER" id="PTHR10102">
    <property type="entry name" value="DNA-DIRECTED RNA POLYMERASE, MITOCHONDRIAL"/>
    <property type="match status" value="1"/>
</dbReference>
<keyword evidence="15" id="KW-1185">Reference proteome</keyword>
<organism evidence="14 15">
    <name type="scientific">Fusarium zealandicum</name>
    <dbReference type="NCBI Taxonomy" id="1053134"/>
    <lineage>
        <taxon>Eukaryota</taxon>
        <taxon>Fungi</taxon>
        <taxon>Dikarya</taxon>
        <taxon>Ascomycota</taxon>
        <taxon>Pezizomycotina</taxon>
        <taxon>Sordariomycetes</taxon>
        <taxon>Hypocreomycetidae</taxon>
        <taxon>Hypocreales</taxon>
        <taxon>Nectriaceae</taxon>
        <taxon>Fusarium</taxon>
        <taxon>Fusarium staphyleae species complex</taxon>
    </lineage>
</organism>
<dbReference type="Gene3D" id="1.10.1320.10">
    <property type="entry name" value="DNA-directed RNA polymerase, N-terminal domain"/>
    <property type="match status" value="1"/>
</dbReference>
<reference evidence="14" key="1">
    <citation type="journal article" date="2020" name="BMC Genomics">
        <title>Correction to: Identification and distribution of gene clusters required for synthesis of sphingolipid metabolism inhibitors in diverse species of the filamentous fungus Fusarium.</title>
        <authorList>
            <person name="Kim H.S."/>
            <person name="Lohmar J.M."/>
            <person name="Busman M."/>
            <person name="Brown D.W."/>
            <person name="Naumann T.A."/>
            <person name="Divon H.H."/>
            <person name="Lysoe E."/>
            <person name="Uhlig S."/>
            <person name="Proctor R.H."/>
        </authorList>
    </citation>
    <scope>NUCLEOTIDE SEQUENCE</scope>
    <source>
        <strain evidence="14">NRRL 22465</strain>
    </source>
</reference>
<dbReference type="Gene3D" id="1.10.287.280">
    <property type="match status" value="1"/>
</dbReference>